<feature type="compositionally biased region" description="Polar residues" evidence="1">
    <location>
        <begin position="408"/>
        <end position="421"/>
    </location>
</feature>
<sequence>MEPSRRPTAAAGTMENGQKVNYNQPDVTATGTSKGMVGASTEHGFIRLTMGKKFSDGQRVSRNARMRYVHFNYLHHTCLTPYRRDLIFLGAETVFPRALGARLAKEARLKKMATVGGTGQEPSLPNVPCGLENKTPVVPPTAENGNENENKTASNEEGSRGRRTHGWRALGARLAKEARLKKMATVGGTGQEPSLPNVPCGLENKTPVVPPTAENENENKTASNEEGSRGHRSHSWRVLSALLAKEACLKKVATVGGTGQEPSLPNLPCSLENKAPVVHPTAENENKTASNEEGSRGRRSRGWRALSALLAKEAHLKKMATVGGTGQEPSLPNLPCSSENKAPVVPPTAENENKTASIEEGSRGCRRRGWSIEEGSRGCRSRGWRALRALLAKEARLKKIATVGGTGQEPSLPNLPCSSENKAPVVPPTAENENKTASNEEGSRGRRSRGWRYCSKLFHERRFYDLLEDGAFLLRLLKTQKW</sequence>
<feature type="region of interest" description="Disordered" evidence="1">
    <location>
        <begin position="403"/>
        <end position="447"/>
    </location>
</feature>
<proteinExistence type="predicted"/>
<evidence type="ECO:0000313" key="3">
    <source>
        <dbReference type="Proteomes" id="UP001066276"/>
    </source>
</evidence>
<comment type="caution">
    <text evidence="2">The sequence shown here is derived from an EMBL/GenBank/DDBJ whole genome shotgun (WGS) entry which is preliminary data.</text>
</comment>
<keyword evidence="3" id="KW-1185">Reference proteome</keyword>
<name>A0AAV7QNT7_PLEWA</name>
<dbReference type="AlphaFoldDB" id="A0AAV7QNT7"/>
<feature type="region of interest" description="Disordered" evidence="1">
    <location>
        <begin position="184"/>
        <end position="233"/>
    </location>
</feature>
<dbReference type="EMBL" id="JANPWB010000010">
    <property type="protein sequence ID" value="KAJ1142171.1"/>
    <property type="molecule type" value="Genomic_DNA"/>
</dbReference>
<evidence type="ECO:0000313" key="2">
    <source>
        <dbReference type="EMBL" id="KAJ1142171.1"/>
    </source>
</evidence>
<dbReference type="Proteomes" id="UP001066276">
    <property type="component" value="Chromosome 6"/>
</dbReference>
<feature type="region of interest" description="Disordered" evidence="1">
    <location>
        <begin position="277"/>
        <end position="302"/>
    </location>
</feature>
<protein>
    <submittedName>
        <fullName evidence="2">Uncharacterized protein</fullName>
    </submittedName>
</protein>
<organism evidence="2 3">
    <name type="scientific">Pleurodeles waltl</name>
    <name type="common">Iberian ribbed newt</name>
    <dbReference type="NCBI Taxonomy" id="8319"/>
    <lineage>
        <taxon>Eukaryota</taxon>
        <taxon>Metazoa</taxon>
        <taxon>Chordata</taxon>
        <taxon>Craniata</taxon>
        <taxon>Vertebrata</taxon>
        <taxon>Euteleostomi</taxon>
        <taxon>Amphibia</taxon>
        <taxon>Batrachia</taxon>
        <taxon>Caudata</taxon>
        <taxon>Salamandroidea</taxon>
        <taxon>Salamandridae</taxon>
        <taxon>Pleurodelinae</taxon>
        <taxon>Pleurodeles</taxon>
    </lineage>
</organism>
<evidence type="ECO:0000256" key="1">
    <source>
        <dbReference type="SAM" id="MobiDB-lite"/>
    </source>
</evidence>
<gene>
    <name evidence="2" type="ORF">NDU88_008498</name>
</gene>
<accession>A0AAV7QNT7</accession>
<feature type="compositionally biased region" description="Polar residues" evidence="1">
    <location>
        <begin position="143"/>
        <end position="156"/>
    </location>
</feature>
<reference evidence="2" key="1">
    <citation type="journal article" date="2022" name="bioRxiv">
        <title>Sequencing and chromosome-scale assembly of the giantPleurodeles waltlgenome.</title>
        <authorList>
            <person name="Brown T."/>
            <person name="Elewa A."/>
            <person name="Iarovenko S."/>
            <person name="Subramanian E."/>
            <person name="Araus A.J."/>
            <person name="Petzold A."/>
            <person name="Susuki M."/>
            <person name="Suzuki K.-i.T."/>
            <person name="Hayashi T."/>
            <person name="Toyoda A."/>
            <person name="Oliveira C."/>
            <person name="Osipova E."/>
            <person name="Leigh N.D."/>
            <person name="Simon A."/>
            <person name="Yun M.H."/>
        </authorList>
    </citation>
    <scope>NUCLEOTIDE SEQUENCE</scope>
    <source>
        <strain evidence="2">20211129_DDA</strain>
        <tissue evidence="2">Liver</tissue>
    </source>
</reference>
<feature type="region of interest" description="Disordered" evidence="1">
    <location>
        <begin position="115"/>
        <end position="166"/>
    </location>
</feature>